<evidence type="ECO:0000313" key="3">
    <source>
        <dbReference type="Proteomes" id="UP000683507"/>
    </source>
</evidence>
<gene>
    <name evidence="2" type="ORF">CRYO30217_01365</name>
</gene>
<protein>
    <submittedName>
        <fullName evidence="2">Uncharacterized protein</fullName>
    </submittedName>
</protein>
<dbReference type="Proteomes" id="UP000683507">
    <property type="component" value="Chromosome"/>
</dbReference>
<accession>A0A916JLY0</accession>
<feature type="chain" id="PRO_5036827604" evidence="1">
    <location>
        <begin position="19"/>
        <end position="284"/>
    </location>
</feature>
<sequence length="284" mass="32501">MNRLVLILIVMLGVNAMAQEAAKKALLTIEEHAYFKKFNKKWKKTKEVDWEKSVQEAESIEELNKLFNEYSDLFAQTSSFSMGNSTATNEIEFIEYMIKVEGVLANDFAPDWSEEDRMKWRGELEEFMVLEKENKKKKDQMARFQKMTAMVADFSKKFPKIWEDSKESAFENTSSIAIVGGSEIAVTKDQYGVASLSVFFDTEDDAKMAEKLMEELVLIIEENVEKGYKQGNDMDAEYTGSMRKKYQFEGEKFAETAKKPTVAIGVLKNKKGVKVVVTEPVFGH</sequence>
<keyword evidence="3" id="KW-1185">Reference proteome</keyword>
<evidence type="ECO:0000313" key="2">
    <source>
        <dbReference type="EMBL" id="CAG5080541.1"/>
    </source>
</evidence>
<dbReference type="EMBL" id="OU015584">
    <property type="protein sequence ID" value="CAG5080541.1"/>
    <property type="molecule type" value="Genomic_DNA"/>
</dbReference>
<reference evidence="2" key="1">
    <citation type="submission" date="2021-04" db="EMBL/GenBank/DDBJ databases">
        <authorList>
            <person name="Rodrigo-Torres L."/>
            <person name="Arahal R. D."/>
            <person name="Lucena T."/>
        </authorList>
    </citation>
    <scope>NUCLEOTIDE SEQUENCE</scope>
    <source>
        <strain evidence="2">AS29M-1</strain>
    </source>
</reference>
<name>A0A916JLY0_9FLAO</name>
<dbReference type="RefSeq" id="WP_258541565.1">
    <property type="nucleotide sequence ID" value="NZ_OU015584.1"/>
</dbReference>
<keyword evidence="1" id="KW-0732">Signal</keyword>
<feature type="signal peptide" evidence="1">
    <location>
        <begin position="1"/>
        <end position="18"/>
    </location>
</feature>
<proteinExistence type="predicted"/>
<evidence type="ECO:0000256" key="1">
    <source>
        <dbReference type="SAM" id="SignalP"/>
    </source>
</evidence>
<dbReference type="KEGG" id="ptan:CRYO30217_01365"/>
<organism evidence="2 3">
    <name type="scientific">Parvicella tangerina</name>
    <dbReference type="NCBI Taxonomy" id="2829795"/>
    <lineage>
        <taxon>Bacteria</taxon>
        <taxon>Pseudomonadati</taxon>
        <taxon>Bacteroidota</taxon>
        <taxon>Flavobacteriia</taxon>
        <taxon>Flavobacteriales</taxon>
        <taxon>Parvicellaceae</taxon>
        <taxon>Parvicella</taxon>
    </lineage>
</organism>
<dbReference type="AlphaFoldDB" id="A0A916JLY0"/>